<dbReference type="SUPFAM" id="SSF88713">
    <property type="entry name" value="Glycoside hydrolase/deacetylase"/>
    <property type="match status" value="1"/>
</dbReference>
<evidence type="ECO:0000256" key="2">
    <source>
        <dbReference type="ARBA" id="ARBA00010973"/>
    </source>
</evidence>
<name>A0ABQ0PVK1_9PROT</name>
<dbReference type="InterPro" id="IPR002509">
    <property type="entry name" value="NODB_dom"/>
</dbReference>
<dbReference type="PANTHER" id="PTHR10587:SF133">
    <property type="entry name" value="CHITIN DEACETYLASE 1-RELATED"/>
    <property type="match status" value="1"/>
</dbReference>
<evidence type="ECO:0000259" key="8">
    <source>
        <dbReference type="Pfam" id="PF01522"/>
    </source>
</evidence>
<dbReference type="Gene3D" id="3.20.20.370">
    <property type="entry name" value="Glycoside hydrolase/deacetylase"/>
    <property type="match status" value="1"/>
</dbReference>
<feature type="domain" description="NodB homology" evidence="8">
    <location>
        <begin position="48"/>
        <end position="174"/>
    </location>
</feature>
<reference evidence="9" key="1">
    <citation type="submission" date="2013-04" db="EMBL/GenBank/DDBJ databases">
        <title>The genome sequencing project of 58 acetic acid bacteria.</title>
        <authorList>
            <person name="Okamoto-Kainuma A."/>
            <person name="Ishikawa M."/>
            <person name="Umino S."/>
            <person name="Koizumi Y."/>
            <person name="Shiwa Y."/>
            <person name="Yoshikawa H."/>
            <person name="Matsutani M."/>
            <person name="Matsushita K."/>
        </authorList>
    </citation>
    <scope>NUCLEOTIDE SEQUENCE</scope>
    <source>
        <strain evidence="9">NRIC 0535</strain>
    </source>
</reference>
<evidence type="ECO:0000256" key="1">
    <source>
        <dbReference type="ARBA" id="ARBA00003236"/>
    </source>
</evidence>
<accession>A0ABQ0PVK1</accession>
<dbReference type="Proteomes" id="UP001062776">
    <property type="component" value="Unassembled WGS sequence"/>
</dbReference>
<comment type="function">
    <text evidence="1">Is involved in generating a small heat-stable compound (Nod), an acylated oligomer of N-acetylglucosamine, that stimulates mitosis in various plant protoplasts.</text>
</comment>
<comment type="caution">
    <text evidence="9">The sequence shown here is derived from an EMBL/GenBank/DDBJ whole genome shotgun (WGS) entry which is preliminary data.</text>
</comment>
<dbReference type="EMBL" id="BAPV01000001">
    <property type="protein sequence ID" value="GBQ82680.1"/>
    <property type="molecule type" value="Genomic_DNA"/>
</dbReference>
<dbReference type="Pfam" id="PF01522">
    <property type="entry name" value="Polysacc_deac_1"/>
    <property type="match status" value="1"/>
</dbReference>
<feature type="signal peptide" evidence="7">
    <location>
        <begin position="1"/>
        <end position="30"/>
    </location>
</feature>
<evidence type="ECO:0000313" key="9">
    <source>
        <dbReference type="EMBL" id="GBQ82680.1"/>
    </source>
</evidence>
<keyword evidence="5" id="KW-0378">Hydrolase</keyword>
<evidence type="ECO:0000256" key="4">
    <source>
        <dbReference type="ARBA" id="ARBA00022723"/>
    </source>
</evidence>
<evidence type="ECO:0000313" key="10">
    <source>
        <dbReference type="Proteomes" id="UP001062776"/>
    </source>
</evidence>
<organism evidence="9 10">
    <name type="scientific">Asaia krungthepensis NRIC 0535</name>
    <dbReference type="NCBI Taxonomy" id="1307925"/>
    <lineage>
        <taxon>Bacteria</taxon>
        <taxon>Pseudomonadati</taxon>
        <taxon>Pseudomonadota</taxon>
        <taxon>Alphaproteobacteria</taxon>
        <taxon>Acetobacterales</taxon>
        <taxon>Acetobacteraceae</taxon>
        <taxon>Asaia</taxon>
    </lineage>
</organism>
<proteinExistence type="inferred from homology"/>
<evidence type="ECO:0000256" key="6">
    <source>
        <dbReference type="ARBA" id="ARBA00032976"/>
    </source>
</evidence>
<keyword evidence="7" id="KW-0732">Signal</keyword>
<gene>
    <name evidence="9" type="ORF">AA0535_0050</name>
</gene>
<sequence length="337" mass="37530">MPPFLIRFSSRALRAFGLLFLVLPIAEACASEYRQPALGGPDAPALHAVAMTFDDLPYVMAPGASPQANRAAALSANAAILDTLRRHAIPVTAFVNEDKVQALGAEGPRLVQRWNEGAFVLANHGFHHFDSNTLTPVQVEREITQGEATIGPLAHQAGRTLTFFRFPYNHVGDTEAKRLALSDIVHRHGYRLAATTIDVEDYLFNDAYECAFAHARSDAMGKIERAYLDYVRVEIPYYRALDTRVMGREIPSIMLLHSNRLNAVVLPAIIDIFRKDGTRFITLEEAQADPAYAIEPRMATVYGPMWGYRWARERHIAVNGALEPEAPAWIRGYCKTN</sequence>
<evidence type="ECO:0000256" key="5">
    <source>
        <dbReference type="ARBA" id="ARBA00022801"/>
    </source>
</evidence>
<comment type="similarity">
    <text evidence="2">Belongs to the polysaccharide deacetylase family.</text>
</comment>
<evidence type="ECO:0000256" key="3">
    <source>
        <dbReference type="ARBA" id="ARBA00020071"/>
    </source>
</evidence>
<keyword evidence="4" id="KW-0479">Metal-binding</keyword>
<dbReference type="InterPro" id="IPR050248">
    <property type="entry name" value="Polysacc_deacetylase_ArnD"/>
</dbReference>
<dbReference type="InterPro" id="IPR011330">
    <property type="entry name" value="Glyco_hydro/deAcase_b/a-brl"/>
</dbReference>
<feature type="chain" id="PRO_5046376519" description="Chitooligosaccharide deacetylase" evidence="7">
    <location>
        <begin position="31"/>
        <end position="337"/>
    </location>
</feature>
<dbReference type="PANTHER" id="PTHR10587">
    <property type="entry name" value="GLYCOSYL TRANSFERASE-RELATED"/>
    <property type="match status" value="1"/>
</dbReference>
<keyword evidence="10" id="KW-1185">Reference proteome</keyword>
<protein>
    <recommendedName>
        <fullName evidence="3">Chitooligosaccharide deacetylase</fullName>
    </recommendedName>
    <alternativeName>
        <fullName evidence="6">Nodulation protein B</fullName>
    </alternativeName>
</protein>
<evidence type="ECO:0000256" key="7">
    <source>
        <dbReference type="SAM" id="SignalP"/>
    </source>
</evidence>